<evidence type="ECO:0000313" key="1">
    <source>
        <dbReference type="EMBL" id="CAG5115286.1"/>
    </source>
</evidence>
<dbReference type="AlphaFoldDB" id="A0A8S3YLR4"/>
<keyword evidence="2" id="KW-1185">Reference proteome</keyword>
<feature type="non-terminal residue" evidence="1">
    <location>
        <position position="59"/>
    </location>
</feature>
<dbReference type="EMBL" id="CAJHNH020000099">
    <property type="protein sequence ID" value="CAG5115286.1"/>
    <property type="molecule type" value="Genomic_DNA"/>
</dbReference>
<organism evidence="1 2">
    <name type="scientific">Candidula unifasciata</name>
    <dbReference type="NCBI Taxonomy" id="100452"/>
    <lineage>
        <taxon>Eukaryota</taxon>
        <taxon>Metazoa</taxon>
        <taxon>Spiralia</taxon>
        <taxon>Lophotrochozoa</taxon>
        <taxon>Mollusca</taxon>
        <taxon>Gastropoda</taxon>
        <taxon>Heterobranchia</taxon>
        <taxon>Euthyneura</taxon>
        <taxon>Panpulmonata</taxon>
        <taxon>Eupulmonata</taxon>
        <taxon>Stylommatophora</taxon>
        <taxon>Helicina</taxon>
        <taxon>Helicoidea</taxon>
        <taxon>Geomitridae</taxon>
        <taxon>Candidula</taxon>
    </lineage>
</organism>
<accession>A0A8S3YLR4</accession>
<gene>
    <name evidence="1" type="ORF">CUNI_LOCUS844</name>
</gene>
<protein>
    <submittedName>
        <fullName evidence="1">Uncharacterized protein</fullName>
    </submittedName>
</protein>
<feature type="non-terminal residue" evidence="1">
    <location>
        <position position="1"/>
    </location>
</feature>
<proteinExistence type="predicted"/>
<name>A0A8S3YLR4_9EUPU</name>
<reference evidence="1" key="1">
    <citation type="submission" date="2021-04" db="EMBL/GenBank/DDBJ databases">
        <authorList>
            <consortium name="Molecular Ecology Group"/>
        </authorList>
    </citation>
    <scope>NUCLEOTIDE SEQUENCE</scope>
</reference>
<sequence length="59" mass="7244">NHHMVQEKHVRMYRDETELASFTNDAFDSFSTHLDLHRDEPFWQISAKLTTRWHSQHFM</sequence>
<evidence type="ECO:0000313" key="2">
    <source>
        <dbReference type="Proteomes" id="UP000678393"/>
    </source>
</evidence>
<comment type="caution">
    <text evidence="1">The sequence shown here is derived from an EMBL/GenBank/DDBJ whole genome shotgun (WGS) entry which is preliminary data.</text>
</comment>
<dbReference type="Proteomes" id="UP000678393">
    <property type="component" value="Unassembled WGS sequence"/>
</dbReference>